<gene>
    <name evidence="1" type="primary">orf211</name>
</gene>
<organism evidence="1">
    <name type="scientific">Glaucocystis incrassata</name>
    <dbReference type="NCBI Taxonomy" id="1789788"/>
    <lineage>
        <taxon>Eukaryota</taxon>
        <taxon>Glaucocystophyceae</taxon>
        <taxon>Glaucocystales</taxon>
        <taxon>Glaucocystaceae</taxon>
        <taxon>Glaucocystis</taxon>
    </lineage>
</organism>
<dbReference type="AlphaFoldDB" id="A0A3G1IVF9"/>
<protein>
    <submittedName>
        <fullName evidence="1">Uncharacterized protein</fullName>
    </submittedName>
</protein>
<keyword evidence="1" id="KW-0934">Plastid</keyword>
<reference evidence="1" key="1">
    <citation type="submission" date="2017-05" db="EMBL/GenBank/DDBJ databases">
        <title>Plastid comparative genomics reveals ancient divergence between Glaucophyte genera.</title>
        <authorList>
            <person name="Figueroa-Martinez F.J."/>
            <person name="Jackson C."/>
            <person name="Reyes-Prieto A."/>
        </authorList>
    </citation>
    <scope>NUCLEOTIDE SEQUENCE</scope>
    <source>
        <strain evidence="1">SAG 229-2</strain>
    </source>
</reference>
<dbReference type="GeneID" id="38575519"/>
<dbReference type="RefSeq" id="YP_009545983.1">
    <property type="nucleotide sequence ID" value="NC_040152.1"/>
</dbReference>
<evidence type="ECO:0000313" key="1">
    <source>
        <dbReference type="EMBL" id="ASQ40044.1"/>
    </source>
</evidence>
<geneLocation type="plastid" evidence="1"/>
<accession>A0A3G1IVF9</accession>
<name>A0A3G1IVF9_9EUKA</name>
<dbReference type="InterPro" id="IPR021399">
    <property type="entry name" value="DUF3038"/>
</dbReference>
<proteinExistence type="predicted"/>
<sequence>MADLYFIKEIMSQFSNSDKTCSFWVSEQIDLSLMALECIQESFLTKQNVFLYPINLQKNQSLIDIKDEEIKNLRRTNPLRKNFTNKNLNIQETKILIEILYRFCQKEHLKIYTLCLEHRTKPIETTKPTFLQKFLQNFKKKILLLMDLKSTEKHFPQKEIEEKLDYLAIKLLYQLDLSTELEGFETLCSIILLES</sequence>
<dbReference type="EMBL" id="MF167425">
    <property type="protein sequence ID" value="ASQ40044.1"/>
    <property type="molecule type" value="Genomic_DNA"/>
</dbReference>
<dbReference type="Pfam" id="PF11237">
    <property type="entry name" value="DUF3038"/>
    <property type="match status" value="1"/>
</dbReference>